<comment type="catalytic activity">
    <reaction evidence="1">
        <text>ATP + protein L-histidine = ADP + protein N-phospho-L-histidine.</text>
        <dbReference type="EC" id="2.7.13.3"/>
    </reaction>
</comment>
<dbReference type="InterPro" id="IPR003660">
    <property type="entry name" value="HAMP_dom"/>
</dbReference>
<evidence type="ECO:0000256" key="10">
    <source>
        <dbReference type="ARBA" id="ARBA00023136"/>
    </source>
</evidence>
<evidence type="ECO:0000259" key="13">
    <source>
        <dbReference type="PROSITE" id="PS50885"/>
    </source>
</evidence>
<name>A0A2D0NCU7_FLAN2</name>
<organism evidence="14 15">
    <name type="scientific">Flavilitoribacter nigricans (strain ATCC 23147 / DSM 23189 / NBRC 102662 / NCIMB 1420 / SS-2)</name>
    <name type="common">Lewinella nigricans</name>
    <dbReference type="NCBI Taxonomy" id="1122177"/>
    <lineage>
        <taxon>Bacteria</taxon>
        <taxon>Pseudomonadati</taxon>
        <taxon>Bacteroidota</taxon>
        <taxon>Saprospiria</taxon>
        <taxon>Saprospirales</taxon>
        <taxon>Lewinellaceae</taxon>
        <taxon>Flavilitoribacter</taxon>
    </lineage>
</organism>
<keyword evidence="4" id="KW-0597">Phosphoprotein</keyword>
<keyword evidence="7 14" id="KW-0418">Kinase</keyword>
<dbReference type="InterPro" id="IPR036890">
    <property type="entry name" value="HATPase_C_sf"/>
</dbReference>
<dbReference type="Proteomes" id="UP000223913">
    <property type="component" value="Unassembled WGS sequence"/>
</dbReference>
<dbReference type="InterPro" id="IPR036097">
    <property type="entry name" value="HisK_dim/P_sf"/>
</dbReference>
<dbReference type="FunFam" id="3.30.565.10:FF:000006">
    <property type="entry name" value="Sensor histidine kinase WalK"/>
    <property type="match status" value="1"/>
</dbReference>
<dbReference type="Pfam" id="PF02518">
    <property type="entry name" value="HATPase_c"/>
    <property type="match status" value="1"/>
</dbReference>
<evidence type="ECO:0000256" key="6">
    <source>
        <dbReference type="ARBA" id="ARBA00022692"/>
    </source>
</evidence>
<evidence type="ECO:0000256" key="5">
    <source>
        <dbReference type="ARBA" id="ARBA00022679"/>
    </source>
</evidence>
<proteinExistence type="predicted"/>
<dbReference type="OrthoDB" id="594725at2"/>
<feature type="transmembrane region" description="Helical" evidence="11">
    <location>
        <begin position="12"/>
        <end position="32"/>
    </location>
</feature>
<dbReference type="InterPro" id="IPR050428">
    <property type="entry name" value="TCS_sensor_his_kinase"/>
</dbReference>
<protein>
    <recommendedName>
        <fullName evidence="3">histidine kinase</fullName>
        <ecNumber evidence="3">2.7.13.3</ecNumber>
    </recommendedName>
</protein>
<dbReference type="PROSITE" id="PS50109">
    <property type="entry name" value="HIS_KIN"/>
    <property type="match status" value="1"/>
</dbReference>
<keyword evidence="8 11" id="KW-1133">Transmembrane helix</keyword>
<evidence type="ECO:0000256" key="11">
    <source>
        <dbReference type="SAM" id="Phobius"/>
    </source>
</evidence>
<evidence type="ECO:0000259" key="12">
    <source>
        <dbReference type="PROSITE" id="PS50109"/>
    </source>
</evidence>
<evidence type="ECO:0000313" key="14">
    <source>
        <dbReference type="EMBL" id="PHN06334.1"/>
    </source>
</evidence>
<evidence type="ECO:0000313" key="15">
    <source>
        <dbReference type="Proteomes" id="UP000223913"/>
    </source>
</evidence>
<dbReference type="SUPFAM" id="SSF55874">
    <property type="entry name" value="ATPase domain of HSP90 chaperone/DNA topoisomerase II/histidine kinase"/>
    <property type="match status" value="1"/>
</dbReference>
<dbReference type="SUPFAM" id="SSF158472">
    <property type="entry name" value="HAMP domain-like"/>
    <property type="match status" value="1"/>
</dbReference>
<dbReference type="RefSeq" id="WP_099150317.1">
    <property type="nucleotide sequence ID" value="NZ_PDUD01000018.1"/>
</dbReference>
<evidence type="ECO:0000256" key="7">
    <source>
        <dbReference type="ARBA" id="ARBA00022777"/>
    </source>
</evidence>
<dbReference type="InterPro" id="IPR003661">
    <property type="entry name" value="HisK_dim/P_dom"/>
</dbReference>
<dbReference type="SMART" id="SM00387">
    <property type="entry name" value="HATPase_c"/>
    <property type="match status" value="1"/>
</dbReference>
<keyword evidence="5" id="KW-0808">Transferase</keyword>
<dbReference type="Gene3D" id="1.10.287.130">
    <property type="match status" value="1"/>
</dbReference>
<dbReference type="PROSITE" id="PS50885">
    <property type="entry name" value="HAMP"/>
    <property type="match status" value="1"/>
</dbReference>
<dbReference type="PANTHER" id="PTHR45436:SF5">
    <property type="entry name" value="SENSOR HISTIDINE KINASE TRCS"/>
    <property type="match status" value="1"/>
</dbReference>
<evidence type="ECO:0000256" key="1">
    <source>
        <dbReference type="ARBA" id="ARBA00000085"/>
    </source>
</evidence>
<dbReference type="AlphaFoldDB" id="A0A2D0NCU7"/>
<reference evidence="14 15" key="1">
    <citation type="submission" date="2017-10" db="EMBL/GenBank/DDBJ databases">
        <title>The draft genome sequence of Lewinella nigricans NBRC 102662.</title>
        <authorList>
            <person name="Wang K."/>
        </authorList>
    </citation>
    <scope>NUCLEOTIDE SEQUENCE [LARGE SCALE GENOMIC DNA]</scope>
    <source>
        <strain evidence="14 15">NBRC 102662</strain>
    </source>
</reference>
<dbReference type="SUPFAM" id="SSF47384">
    <property type="entry name" value="Homodimeric domain of signal transducing histidine kinase"/>
    <property type="match status" value="1"/>
</dbReference>
<keyword evidence="15" id="KW-1185">Reference proteome</keyword>
<evidence type="ECO:0000256" key="9">
    <source>
        <dbReference type="ARBA" id="ARBA00023012"/>
    </source>
</evidence>
<dbReference type="GO" id="GO:0000155">
    <property type="term" value="F:phosphorelay sensor kinase activity"/>
    <property type="evidence" value="ECO:0007669"/>
    <property type="project" value="InterPro"/>
</dbReference>
<dbReference type="GO" id="GO:0005886">
    <property type="term" value="C:plasma membrane"/>
    <property type="evidence" value="ECO:0007669"/>
    <property type="project" value="TreeGrafter"/>
</dbReference>
<accession>A0A2D0NCU7</accession>
<sequence>MNLSFKNRIALHYLIATATLTAVVFVIIFQVVRSSVYLHVDNDLLYEAYKHTKLIKLEGDQVIFSNKAEWEEREHREAEVNPVFLQVVGLQGEVMDKSPNLKEDFLDFGETTVASEPFDALLKDRSIRQVQVPLNFNDRQKGYLVTAMSLENSLAVLARLQMILLFTFPFVLLLLFFITRMIAAQSIRPISVITQTADNITRNNLNERIELPKNRDELFSLTTSINRLLDRLEQALEREKQFTADASHELRTPLTVLKGTLEVLIRKPREREEYESKVQDAIQEINRMGHSVEQLLTLARVDNMRRINNQQEINLVVLLDEIVQRYSKSIQQKDIKFRIENGPSTVIYSDPNLVDLLMDNIVSNAVKYSKEGGAVNISFQQVEECLVCKVSDEGIGIRSEDIDKVYTPFFRSDALSHKKIGGNGLGLAIVKKIGELIQVHVDLQSQLGKGTQVNLSFPLAGFQN</sequence>
<keyword evidence="6 11" id="KW-0812">Transmembrane</keyword>
<dbReference type="InterPro" id="IPR003594">
    <property type="entry name" value="HATPase_dom"/>
</dbReference>
<dbReference type="SMART" id="SM00304">
    <property type="entry name" value="HAMP"/>
    <property type="match status" value="1"/>
</dbReference>
<feature type="domain" description="Histidine kinase" evidence="12">
    <location>
        <begin position="245"/>
        <end position="461"/>
    </location>
</feature>
<dbReference type="CDD" id="cd00082">
    <property type="entry name" value="HisKA"/>
    <property type="match status" value="1"/>
</dbReference>
<dbReference type="PANTHER" id="PTHR45436">
    <property type="entry name" value="SENSOR HISTIDINE KINASE YKOH"/>
    <property type="match status" value="1"/>
</dbReference>
<dbReference type="EC" id="2.7.13.3" evidence="3"/>
<dbReference type="Gene3D" id="3.30.565.10">
    <property type="entry name" value="Histidine kinase-like ATPase, C-terminal domain"/>
    <property type="match status" value="1"/>
</dbReference>
<evidence type="ECO:0000256" key="8">
    <source>
        <dbReference type="ARBA" id="ARBA00022989"/>
    </source>
</evidence>
<keyword evidence="9" id="KW-0902">Two-component regulatory system</keyword>
<dbReference type="PRINTS" id="PR00344">
    <property type="entry name" value="BCTRLSENSOR"/>
</dbReference>
<evidence type="ECO:0000256" key="3">
    <source>
        <dbReference type="ARBA" id="ARBA00012438"/>
    </source>
</evidence>
<comment type="caution">
    <text evidence="14">The sequence shown here is derived from an EMBL/GenBank/DDBJ whole genome shotgun (WGS) entry which is preliminary data.</text>
</comment>
<dbReference type="Pfam" id="PF00512">
    <property type="entry name" value="HisKA"/>
    <property type="match status" value="1"/>
</dbReference>
<feature type="domain" description="HAMP" evidence="13">
    <location>
        <begin position="184"/>
        <end position="237"/>
    </location>
</feature>
<evidence type="ECO:0000256" key="2">
    <source>
        <dbReference type="ARBA" id="ARBA00004370"/>
    </source>
</evidence>
<evidence type="ECO:0000256" key="4">
    <source>
        <dbReference type="ARBA" id="ARBA00022553"/>
    </source>
</evidence>
<dbReference type="InterPro" id="IPR004358">
    <property type="entry name" value="Sig_transdc_His_kin-like_C"/>
</dbReference>
<dbReference type="InterPro" id="IPR005467">
    <property type="entry name" value="His_kinase_dom"/>
</dbReference>
<comment type="subcellular location">
    <subcellularLocation>
        <location evidence="2">Membrane</location>
    </subcellularLocation>
</comment>
<feature type="transmembrane region" description="Helical" evidence="11">
    <location>
        <begin position="156"/>
        <end position="178"/>
    </location>
</feature>
<dbReference type="Gene3D" id="6.10.340.10">
    <property type="match status" value="1"/>
</dbReference>
<dbReference type="EMBL" id="PDUD01000018">
    <property type="protein sequence ID" value="PHN06334.1"/>
    <property type="molecule type" value="Genomic_DNA"/>
</dbReference>
<dbReference type="Pfam" id="PF00672">
    <property type="entry name" value="HAMP"/>
    <property type="match status" value="1"/>
</dbReference>
<dbReference type="FunFam" id="1.10.287.130:FF:000001">
    <property type="entry name" value="Two-component sensor histidine kinase"/>
    <property type="match status" value="1"/>
</dbReference>
<dbReference type="CDD" id="cd06225">
    <property type="entry name" value="HAMP"/>
    <property type="match status" value="1"/>
</dbReference>
<dbReference type="SMART" id="SM00388">
    <property type="entry name" value="HisKA"/>
    <property type="match status" value="1"/>
</dbReference>
<keyword evidence="10 11" id="KW-0472">Membrane</keyword>
<gene>
    <name evidence="14" type="ORF">CRP01_12245</name>
</gene>